<dbReference type="CDD" id="cd09281">
    <property type="entry name" value="UPF0066"/>
    <property type="match status" value="1"/>
</dbReference>
<feature type="domain" description="TsaA-like" evidence="3">
    <location>
        <begin position="3"/>
        <end position="133"/>
    </location>
</feature>
<name>A0A0X3Y0U3_FUSNC</name>
<organism evidence="4 5">
    <name type="scientific">Fusobacterium nucleatum subsp. nucleatum</name>
    <dbReference type="NCBI Taxonomy" id="76856"/>
    <lineage>
        <taxon>Bacteria</taxon>
        <taxon>Fusobacteriati</taxon>
        <taxon>Fusobacteriota</taxon>
        <taxon>Fusobacteriia</taxon>
        <taxon>Fusobacteriales</taxon>
        <taxon>Fusobacteriaceae</taxon>
        <taxon>Fusobacterium</taxon>
    </lineage>
</organism>
<dbReference type="PANTHER" id="PTHR12818">
    <property type="entry name" value="TRNA (ADENINE(37)-N6)-METHYLTRANSFERASE"/>
    <property type="match status" value="1"/>
</dbReference>
<dbReference type="RefSeq" id="WP_029597128.1">
    <property type="nucleotide sequence ID" value="NZ_CP022122.1"/>
</dbReference>
<sequence>MVLKKIGIIHSVYESKDNVPRQGKYSDEKSVIEIFPEYADALDGVEFLKSIIVLYWGDRADRTVLKSIPPFATLEKGVFSTRSPNRPNPIAMCVCKILSIEGNKITVMGLDALNGSPVLDIKVFIPRVDTDEDYKKDSEKTK</sequence>
<dbReference type="InterPro" id="IPR040372">
    <property type="entry name" value="YaeB-like"/>
</dbReference>
<dbReference type="NCBIfam" id="TIGR00104">
    <property type="entry name" value="tRNA_TsaA"/>
    <property type="match status" value="1"/>
</dbReference>
<dbReference type="PANTHER" id="PTHR12818:SF0">
    <property type="entry name" value="TRNA (ADENINE(37)-N6)-METHYLTRANSFERASE"/>
    <property type="match status" value="1"/>
</dbReference>
<evidence type="ECO:0000259" key="3">
    <source>
        <dbReference type="PROSITE" id="PS51668"/>
    </source>
</evidence>
<dbReference type="Pfam" id="PF01980">
    <property type="entry name" value="TrmO_N"/>
    <property type="match status" value="1"/>
</dbReference>
<evidence type="ECO:0000313" key="4">
    <source>
        <dbReference type="EMBL" id="KUL98599.1"/>
    </source>
</evidence>
<dbReference type="EMBL" id="LMVH01000001">
    <property type="protein sequence ID" value="KUL98599.1"/>
    <property type="molecule type" value="Genomic_DNA"/>
</dbReference>
<evidence type="ECO:0000256" key="1">
    <source>
        <dbReference type="ARBA" id="ARBA00022691"/>
    </source>
</evidence>
<dbReference type="PROSITE" id="PS01318">
    <property type="entry name" value="TSAA_1"/>
    <property type="match status" value="1"/>
</dbReference>
<evidence type="ECO:0000256" key="2">
    <source>
        <dbReference type="ARBA" id="ARBA00033753"/>
    </source>
</evidence>
<dbReference type="SUPFAM" id="SSF118196">
    <property type="entry name" value="YaeB-like"/>
    <property type="match status" value="1"/>
</dbReference>
<dbReference type="AlphaFoldDB" id="A0A0X3Y0U3"/>
<dbReference type="GO" id="GO:0008168">
    <property type="term" value="F:methyltransferase activity"/>
    <property type="evidence" value="ECO:0007669"/>
    <property type="project" value="UniProtKB-KW"/>
</dbReference>
<dbReference type="GO" id="GO:0032259">
    <property type="term" value="P:methylation"/>
    <property type="evidence" value="ECO:0007669"/>
    <property type="project" value="UniProtKB-KW"/>
</dbReference>
<dbReference type="Gene3D" id="2.40.30.70">
    <property type="entry name" value="YaeB-like"/>
    <property type="match status" value="1"/>
</dbReference>
<keyword evidence="4" id="KW-0489">Methyltransferase</keyword>
<dbReference type="Proteomes" id="UP000054800">
    <property type="component" value="Unassembled WGS sequence"/>
</dbReference>
<comment type="similarity">
    <text evidence="2">Belongs to the tRNA methyltransferase O family.</text>
</comment>
<dbReference type="InterPro" id="IPR023370">
    <property type="entry name" value="TrmO-like_N"/>
</dbReference>
<reference evidence="4 5" key="1">
    <citation type="submission" date="2015-10" db="EMBL/GenBank/DDBJ databases">
        <authorList>
            <person name="Gilbert D.G."/>
        </authorList>
    </citation>
    <scope>NUCLEOTIDE SEQUENCE [LARGE SCALE GENOMIC DNA]</scope>
    <source>
        <strain evidence="4 5">ChDC F311</strain>
    </source>
</reference>
<proteinExistence type="inferred from homology"/>
<dbReference type="OrthoDB" id="9799092at2"/>
<gene>
    <name evidence="4" type="ORF">RO03_03435</name>
</gene>
<accession>A0A0X3Y0U3</accession>
<dbReference type="InterPro" id="IPR036414">
    <property type="entry name" value="YaeB_N_sf"/>
</dbReference>
<keyword evidence="4" id="KW-0808">Transferase</keyword>
<evidence type="ECO:0000313" key="5">
    <source>
        <dbReference type="Proteomes" id="UP000054800"/>
    </source>
</evidence>
<dbReference type="PROSITE" id="PS51668">
    <property type="entry name" value="TSAA_2"/>
    <property type="match status" value="1"/>
</dbReference>
<dbReference type="InterPro" id="IPR036413">
    <property type="entry name" value="YaeB-like_sf"/>
</dbReference>
<protein>
    <submittedName>
        <fullName evidence="4">tRNA-Thr(GGU) m(6)t(6)A37 methyltransferase TsaA</fullName>
    </submittedName>
</protein>
<keyword evidence="1" id="KW-0949">S-adenosyl-L-methionine</keyword>
<dbReference type="InterPro" id="IPR023368">
    <property type="entry name" value="UPF0066_cons_site"/>
</dbReference>
<comment type="caution">
    <text evidence="4">The sequence shown here is derived from an EMBL/GenBank/DDBJ whole genome shotgun (WGS) entry which is preliminary data.</text>
</comment>